<dbReference type="FunFam" id="1.10.275.10:FF:000005">
    <property type="entry name" value="Histidine ammonia-lyase"/>
    <property type="match status" value="1"/>
</dbReference>
<dbReference type="Gene3D" id="1.10.275.10">
    <property type="entry name" value="Fumarase/aspartase (N-terminal domain)"/>
    <property type="match status" value="1"/>
</dbReference>
<keyword evidence="11" id="KW-0369">Histidine metabolism</keyword>
<comment type="caution">
    <text evidence="17">The sequence shown here is derived from an EMBL/GenBank/DDBJ whole genome shotgun (WGS) entry which is preliminary data.</text>
</comment>
<dbReference type="CDD" id="cd01296">
    <property type="entry name" value="Imidazolone-5PH"/>
    <property type="match status" value="1"/>
</dbReference>
<dbReference type="Pfam" id="PF00221">
    <property type="entry name" value="Lyase_aromatic"/>
    <property type="match status" value="1"/>
</dbReference>
<evidence type="ECO:0000256" key="12">
    <source>
        <dbReference type="ARBA" id="ARBA00022833"/>
    </source>
</evidence>
<evidence type="ECO:0000313" key="17">
    <source>
        <dbReference type="EMBL" id="KAJ9633125.1"/>
    </source>
</evidence>
<dbReference type="PROSITE" id="PS00488">
    <property type="entry name" value="PAL_HISTIDASE"/>
    <property type="match status" value="1"/>
</dbReference>
<dbReference type="CDD" id="cd00332">
    <property type="entry name" value="PAL-HAL"/>
    <property type="match status" value="1"/>
</dbReference>
<evidence type="ECO:0000256" key="1">
    <source>
        <dbReference type="ARBA" id="ARBA00000853"/>
    </source>
</evidence>
<dbReference type="InterPro" id="IPR001106">
    <property type="entry name" value="Aromatic_Lyase"/>
</dbReference>
<keyword evidence="12" id="KW-0862">Zinc</keyword>
<dbReference type="NCBIfam" id="TIGR01225">
    <property type="entry name" value="hutH"/>
    <property type="match status" value="1"/>
</dbReference>
<evidence type="ECO:0000256" key="15">
    <source>
        <dbReference type="ARBA" id="ARBA00049269"/>
    </source>
</evidence>
<dbReference type="PANTHER" id="PTHR42752:SF1">
    <property type="entry name" value="IMIDAZOLONEPROPIONASE-RELATED"/>
    <property type="match status" value="1"/>
</dbReference>
<dbReference type="SUPFAM" id="SSF48557">
    <property type="entry name" value="L-aspartase-like"/>
    <property type="match status" value="1"/>
</dbReference>
<keyword evidence="10" id="KW-0378">Hydrolase</keyword>
<dbReference type="InterPro" id="IPR032466">
    <property type="entry name" value="Metal_Hydrolase"/>
</dbReference>
<evidence type="ECO:0000256" key="11">
    <source>
        <dbReference type="ARBA" id="ARBA00022808"/>
    </source>
</evidence>
<evidence type="ECO:0000256" key="9">
    <source>
        <dbReference type="ARBA" id="ARBA00022723"/>
    </source>
</evidence>
<dbReference type="InterPro" id="IPR022313">
    <property type="entry name" value="Phe/His_NH3-lyase_AS"/>
</dbReference>
<evidence type="ECO:0000256" key="3">
    <source>
        <dbReference type="ARBA" id="ARBA00005113"/>
    </source>
</evidence>
<sequence length="908" mass="95489">MHVDTLWSNVHLMTLDGEGLGVLRDAVLAATDGRIVHVGPAGSDAHLQPTTRIDGEGRWVSPGLIDCHTHLVYAGNRANEFEQRLQGVSYAEIARAGGGIVSTVRATRAASPEQLAHESRPRLLAMRAEGVTTIEIKSGYGLTLQDERKQLQVARALGEECRVNVVPTFLGAHAVPPGRQAQEYTDEVCEVMIPAIAAEGLAEAVDIFCENIAFSPAQARQVFDAARAHGLAIKIHAEQLSNQHGAELAAGFGALSADHIEHLDDAGIAAMAAAGTVAVLLPGAFYFTRDTTLPPIAALRAAGVPLALATDSNPGTSPLTSPLLAMNMGATLFRLTVDECIAGFTREAARALGHGERIGRLSVGMDCDLAIWDIDAPADLVYRIGFNPLHARVQHMSNTLVLRPGHVTLAQWRQAYRGAPLSLDPAALPAVRASAATVAAIVAKGAPVYGINTGFGKLASVRIEREDLATLQRNIVLSHAAGVGEPMPANVVRLMMALKLVSLAQGASGVREETLLLLEAMLVKGVLPVVPAQGSVGASGDLAPLSHLASVMIGVGEAFVGDERLPAVDALARAGLQPVELGAKEGLALLNGTQFSTAYALAGLFEIETVFQAALVTGALSVEAAKGSDTPFDPRIHALRGQRGQIATAATLRTLMQDSGIRESHRDNDVRVQDPYCLRCQPQVMGAALDILRQAATTLEIEANGVSDNPLVFTETGEALSGGNFHAEPVAFAADMLAMAVCEIGSISERRLAMLVDPALSGLPAFLTPRPGLNSGFMIPQVTAAALVSENKQRAYPASVDSIPTSANQEDHVSMAAHGARRLMQMAENAANVIGIELLAAAQGCDFHAPLRSSVALENVRATLRAQVPMLQDDRYFHPDMVIATDLVRSGALAKGLAELLPTVEPQA</sequence>
<dbReference type="Gene3D" id="2.30.40.10">
    <property type="entry name" value="Urease, subunit C, domain 1"/>
    <property type="match status" value="1"/>
</dbReference>
<evidence type="ECO:0000256" key="8">
    <source>
        <dbReference type="ARBA" id="ARBA00013406"/>
    </source>
</evidence>
<dbReference type="EC" id="4.3.1.3" evidence="7"/>
<dbReference type="InterPro" id="IPR024083">
    <property type="entry name" value="Fumarase/histidase_N"/>
</dbReference>
<evidence type="ECO:0000259" key="16">
    <source>
        <dbReference type="Pfam" id="PF01979"/>
    </source>
</evidence>
<accession>A0AA39CWV4</accession>
<dbReference type="HAMAP" id="MF_00372">
    <property type="entry name" value="HutI"/>
    <property type="match status" value="1"/>
</dbReference>
<keyword evidence="13" id="KW-0408">Iron</keyword>
<dbReference type="EMBL" id="JAPDRN010000049">
    <property type="protein sequence ID" value="KAJ9633125.1"/>
    <property type="molecule type" value="Genomic_DNA"/>
</dbReference>
<dbReference type="FunFam" id="3.20.20.140:FF:000007">
    <property type="entry name" value="Imidazolonepropionase"/>
    <property type="match status" value="1"/>
</dbReference>
<dbReference type="Pfam" id="PF01979">
    <property type="entry name" value="Amidohydro_1"/>
    <property type="match status" value="1"/>
</dbReference>
<evidence type="ECO:0000256" key="4">
    <source>
        <dbReference type="ARBA" id="ARBA00007238"/>
    </source>
</evidence>
<dbReference type="GO" id="GO:0019556">
    <property type="term" value="P:L-histidine catabolic process to glutamate and formamide"/>
    <property type="evidence" value="ECO:0007669"/>
    <property type="project" value="InterPro"/>
</dbReference>
<dbReference type="AlphaFoldDB" id="A0AA39CWV4"/>
<reference evidence="17" key="1">
    <citation type="submission" date="2022-10" db="EMBL/GenBank/DDBJ databases">
        <title>Culturing micro-colonial fungi from biological soil crusts in the Mojave desert and describing Neophaeococcomyces mojavensis, and introducing the new genera and species Taxawa tesnikishii.</title>
        <authorList>
            <person name="Kurbessoian T."/>
            <person name="Stajich J.E."/>
        </authorList>
    </citation>
    <scope>NUCLEOTIDE SEQUENCE</scope>
    <source>
        <strain evidence="17">TK_35</strain>
    </source>
</reference>
<evidence type="ECO:0000256" key="10">
    <source>
        <dbReference type="ARBA" id="ARBA00022801"/>
    </source>
</evidence>
<dbReference type="FunFam" id="1.20.200.10:FF:000003">
    <property type="entry name" value="Histidine ammonia-lyase"/>
    <property type="match status" value="1"/>
</dbReference>
<evidence type="ECO:0000256" key="13">
    <source>
        <dbReference type="ARBA" id="ARBA00023004"/>
    </source>
</evidence>
<dbReference type="EC" id="3.5.2.7" evidence="6"/>
<evidence type="ECO:0000256" key="5">
    <source>
        <dbReference type="ARBA" id="ARBA00008002"/>
    </source>
</evidence>
<dbReference type="InterPro" id="IPR005921">
    <property type="entry name" value="HutH"/>
</dbReference>
<keyword evidence="9" id="KW-0479">Metal-binding</keyword>
<evidence type="ECO:0000256" key="14">
    <source>
        <dbReference type="ARBA" id="ARBA00023239"/>
    </source>
</evidence>
<dbReference type="NCBIfam" id="NF006871">
    <property type="entry name" value="PRK09367.1"/>
    <property type="match status" value="1"/>
</dbReference>
<name>A0AA39CWV4_9EURO</name>
<feature type="domain" description="Amidohydrolase-related" evidence="16">
    <location>
        <begin position="59"/>
        <end position="379"/>
    </location>
</feature>
<comment type="pathway">
    <text evidence="2">Amino-acid degradation; L-histidine degradation into L-glutamate; N-formimidoyl-L-glutamate from L-histidine: step 3/3.</text>
</comment>
<evidence type="ECO:0000256" key="7">
    <source>
        <dbReference type="ARBA" id="ARBA00012994"/>
    </source>
</evidence>
<dbReference type="Gene3D" id="1.20.200.10">
    <property type="entry name" value="Fumarase/aspartase (Central domain)"/>
    <property type="match status" value="1"/>
</dbReference>
<dbReference type="GO" id="GO:0004397">
    <property type="term" value="F:histidine ammonia-lyase activity"/>
    <property type="evidence" value="ECO:0007669"/>
    <property type="project" value="UniProtKB-EC"/>
</dbReference>
<dbReference type="GO" id="GO:0005737">
    <property type="term" value="C:cytoplasm"/>
    <property type="evidence" value="ECO:0007669"/>
    <property type="project" value="InterPro"/>
</dbReference>
<dbReference type="InterPro" id="IPR008948">
    <property type="entry name" value="L-Aspartase-like"/>
</dbReference>
<comment type="catalytic activity">
    <reaction evidence="1">
        <text>4-imidazolone-5-propanoate + H2O = N-formimidoyl-L-glutamate</text>
        <dbReference type="Rhea" id="RHEA:23660"/>
        <dbReference type="ChEBI" id="CHEBI:15377"/>
        <dbReference type="ChEBI" id="CHEBI:58928"/>
        <dbReference type="ChEBI" id="CHEBI:77893"/>
        <dbReference type="EC" id="3.5.2.7"/>
    </reaction>
</comment>
<keyword evidence="14" id="KW-0456">Lyase</keyword>
<dbReference type="SUPFAM" id="SSF51338">
    <property type="entry name" value="Composite domain of metallo-dependent hydrolases"/>
    <property type="match status" value="1"/>
</dbReference>
<gene>
    <name evidence="17" type="ORF">H2204_007270</name>
</gene>
<evidence type="ECO:0000256" key="6">
    <source>
        <dbReference type="ARBA" id="ARBA00012864"/>
    </source>
</evidence>
<comment type="catalytic activity">
    <reaction evidence="15">
        <text>L-histidine = trans-urocanate + NH4(+)</text>
        <dbReference type="Rhea" id="RHEA:21232"/>
        <dbReference type="ChEBI" id="CHEBI:17771"/>
        <dbReference type="ChEBI" id="CHEBI:28938"/>
        <dbReference type="ChEBI" id="CHEBI:57595"/>
        <dbReference type="EC" id="4.3.1.3"/>
    </reaction>
</comment>
<protein>
    <recommendedName>
        <fullName evidence="8">Probable imidazolonepropionase</fullName>
        <ecNumber evidence="6">3.5.2.7</ecNumber>
        <ecNumber evidence="7">4.3.1.3</ecNumber>
    </recommendedName>
</protein>
<comment type="similarity">
    <text evidence="4">Belongs to the PAL/histidase family.</text>
</comment>
<dbReference type="HAMAP" id="MF_00229">
    <property type="entry name" value="His_ammonia_lyase"/>
    <property type="match status" value="1"/>
</dbReference>
<dbReference type="PANTHER" id="PTHR42752">
    <property type="entry name" value="IMIDAZOLONEPROPIONASE"/>
    <property type="match status" value="1"/>
</dbReference>
<dbReference type="GO" id="GO:0050480">
    <property type="term" value="F:imidazolonepropionase activity"/>
    <property type="evidence" value="ECO:0007669"/>
    <property type="project" value="UniProtKB-EC"/>
</dbReference>
<comment type="pathway">
    <text evidence="3">Amino-acid degradation; L-histidine degradation into L-glutamate; N-formimidoyl-L-glutamate from L-histidine: step 1/3.</text>
</comment>
<dbReference type="InterPro" id="IPR006680">
    <property type="entry name" value="Amidohydro-rel"/>
</dbReference>
<dbReference type="InterPro" id="IPR011059">
    <property type="entry name" value="Metal-dep_hydrolase_composite"/>
</dbReference>
<organism evidence="17">
    <name type="scientific">Knufia peltigerae</name>
    <dbReference type="NCBI Taxonomy" id="1002370"/>
    <lineage>
        <taxon>Eukaryota</taxon>
        <taxon>Fungi</taxon>
        <taxon>Dikarya</taxon>
        <taxon>Ascomycota</taxon>
        <taxon>Pezizomycotina</taxon>
        <taxon>Eurotiomycetes</taxon>
        <taxon>Chaetothyriomycetidae</taxon>
        <taxon>Chaetothyriales</taxon>
        <taxon>Trichomeriaceae</taxon>
        <taxon>Knufia</taxon>
    </lineage>
</organism>
<comment type="similarity">
    <text evidence="5">Belongs to the metallo-dependent hydrolases superfamily. HutI family.</text>
</comment>
<dbReference type="InterPro" id="IPR005920">
    <property type="entry name" value="HutI"/>
</dbReference>
<evidence type="ECO:0000256" key="2">
    <source>
        <dbReference type="ARBA" id="ARBA00004758"/>
    </source>
</evidence>
<dbReference type="Gene3D" id="3.20.20.140">
    <property type="entry name" value="Metal-dependent hydrolases"/>
    <property type="match status" value="1"/>
</dbReference>
<dbReference type="NCBIfam" id="TIGR01224">
    <property type="entry name" value="hutI"/>
    <property type="match status" value="1"/>
</dbReference>
<proteinExistence type="inferred from homology"/>
<dbReference type="SUPFAM" id="SSF51556">
    <property type="entry name" value="Metallo-dependent hydrolases"/>
    <property type="match status" value="1"/>
</dbReference>
<dbReference type="GO" id="GO:0046872">
    <property type="term" value="F:metal ion binding"/>
    <property type="evidence" value="ECO:0007669"/>
    <property type="project" value="UniProtKB-KW"/>
</dbReference>